<dbReference type="InterPro" id="IPR058937">
    <property type="entry name" value="ACL_Hsps-like_put"/>
</dbReference>
<organism evidence="4 5">
    <name type="scientific">Adiantum capillus-veneris</name>
    <name type="common">Maidenhair fern</name>
    <dbReference type="NCBI Taxonomy" id="13818"/>
    <lineage>
        <taxon>Eukaryota</taxon>
        <taxon>Viridiplantae</taxon>
        <taxon>Streptophyta</taxon>
        <taxon>Embryophyta</taxon>
        <taxon>Tracheophyta</taxon>
        <taxon>Polypodiopsida</taxon>
        <taxon>Polypodiidae</taxon>
        <taxon>Polypodiales</taxon>
        <taxon>Pteridineae</taxon>
        <taxon>Pteridaceae</taxon>
        <taxon>Vittarioideae</taxon>
        <taxon>Adiantum</taxon>
    </lineage>
</organism>
<keyword evidence="5" id="KW-1185">Reference proteome</keyword>
<dbReference type="InterPro" id="IPR058354">
    <property type="entry name" value="DUF8041"/>
</dbReference>
<gene>
    <name evidence="4" type="ORF">GOP47_0015729</name>
</gene>
<dbReference type="EMBL" id="JABFUD020000015">
    <property type="protein sequence ID" value="KAI5069428.1"/>
    <property type="molecule type" value="Genomic_DNA"/>
</dbReference>
<evidence type="ECO:0000256" key="1">
    <source>
        <dbReference type="SAM" id="MobiDB-lite"/>
    </source>
</evidence>
<sequence>MTEAVLTTLSIENPSTLLSMDSGIAHEDNDLSRQAAPVCRPPDINLPLAGDFPSASWFNDASEILDVGLAPQVHDVESFAINRAGKRGSARRADITWGAWFFFNHYFRPSLTEKSKGKLSREGTIVGILDKSDLKLENFLVQHDMENMYMWVFKDRPGNTLGKMQLRSYMNGHAKYGEPQFPFSNEKGFARSHKLQRKQYKGLSNPQCIHGIEIVRSPIFSGVGEEDKKRWTDLTGRELNFTISLDASAYSVWRSLPTTEFEFERSGNYCGKKPYHKVSLGKLSGTILNLSSKLPSSEGNDSHTDKKRRKEVSPVSSEECCAMESYSQRAFDMENPTMERPAWLSDFTGVMSDVCGPVTGAKSIYEDEKGYLMLLSLPFTDMQRVRVSWFNTTTHGVVKIQCTSTARTQYIKRGDRTFELTDPSPEHCPPGEFMREIALATRIPENAELEAFYMEAGAGLEVFIPKHEEVSEEREVRVFLPPQYGHKDS</sequence>
<dbReference type="PANTHER" id="PTHR33981">
    <property type="entry name" value="EXPRESSED PROTEIN"/>
    <property type="match status" value="1"/>
</dbReference>
<protein>
    <submittedName>
        <fullName evidence="4">Uncharacterized protein</fullName>
    </submittedName>
</protein>
<dbReference type="Proteomes" id="UP000886520">
    <property type="component" value="Chromosome 15"/>
</dbReference>
<comment type="caution">
    <text evidence="4">The sequence shown here is derived from an EMBL/GenBank/DDBJ whole genome shotgun (WGS) entry which is preliminary data.</text>
</comment>
<dbReference type="AlphaFoldDB" id="A0A9D4ZBH4"/>
<dbReference type="OrthoDB" id="1695413at2759"/>
<name>A0A9D4ZBH4_ADICA</name>
<feature type="region of interest" description="Disordered" evidence="1">
    <location>
        <begin position="291"/>
        <end position="316"/>
    </location>
</feature>
<dbReference type="Pfam" id="PF26144">
    <property type="entry name" value="ACL_Hsps-like"/>
    <property type="match status" value="1"/>
</dbReference>
<proteinExistence type="predicted"/>
<dbReference type="PANTHER" id="PTHR33981:SF3">
    <property type="entry name" value="EXPRESSED PROTEIN"/>
    <property type="match status" value="1"/>
</dbReference>
<feature type="domain" description="Hsps-like putative alpha-crystallin-like" evidence="2">
    <location>
        <begin position="358"/>
        <end position="466"/>
    </location>
</feature>
<dbReference type="Pfam" id="PF26145">
    <property type="entry name" value="DUF8041"/>
    <property type="match status" value="1"/>
</dbReference>
<evidence type="ECO:0000259" key="2">
    <source>
        <dbReference type="Pfam" id="PF26144"/>
    </source>
</evidence>
<evidence type="ECO:0000313" key="5">
    <source>
        <dbReference type="Proteomes" id="UP000886520"/>
    </source>
</evidence>
<feature type="domain" description="DUF8041" evidence="3">
    <location>
        <begin position="90"/>
        <end position="254"/>
    </location>
</feature>
<evidence type="ECO:0000259" key="3">
    <source>
        <dbReference type="Pfam" id="PF26145"/>
    </source>
</evidence>
<accession>A0A9D4ZBH4</accession>
<reference evidence="4" key="1">
    <citation type="submission" date="2021-01" db="EMBL/GenBank/DDBJ databases">
        <title>Adiantum capillus-veneris genome.</title>
        <authorList>
            <person name="Fang Y."/>
            <person name="Liao Q."/>
        </authorList>
    </citation>
    <scope>NUCLEOTIDE SEQUENCE</scope>
    <source>
        <strain evidence="4">H3</strain>
        <tissue evidence="4">Leaf</tissue>
    </source>
</reference>
<evidence type="ECO:0000313" key="4">
    <source>
        <dbReference type="EMBL" id="KAI5069428.1"/>
    </source>
</evidence>